<reference evidence="1 2" key="1">
    <citation type="submission" date="2020-09" db="EMBL/GenBank/DDBJ databases">
        <title>Characterization of Paenibacillus peoriae strain ZF390 with broad-spectrum antimicrobial activity as a potential biocontrol agent.</title>
        <authorList>
            <person name="Li L."/>
            <person name="Zhao Y."/>
            <person name="Li B."/>
            <person name="Xie X."/>
        </authorList>
    </citation>
    <scope>NUCLEOTIDE SEQUENCE [LARGE SCALE GENOMIC DNA]</scope>
    <source>
        <strain evidence="1 2">ZF390</strain>
        <plasmid evidence="1 2">pPlas1</plasmid>
    </source>
</reference>
<organism evidence="1 2">
    <name type="scientific">Paenibacillus peoriae</name>
    <dbReference type="NCBI Taxonomy" id="59893"/>
    <lineage>
        <taxon>Bacteria</taxon>
        <taxon>Bacillati</taxon>
        <taxon>Bacillota</taxon>
        <taxon>Bacilli</taxon>
        <taxon>Bacillales</taxon>
        <taxon>Paenibacillaceae</taxon>
        <taxon>Paenibacillus</taxon>
    </lineage>
</organism>
<keyword evidence="1" id="KW-0614">Plasmid</keyword>
<evidence type="ECO:0000313" key="2">
    <source>
        <dbReference type="Proteomes" id="UP000516384"/>
    </source>
</evidence>
<proteinExistence type="predicted"/>
<name>A0A7H0YH98_9BACL</name>
<geneLocation type="plasmid" evidence="1 2">
    <name>pPlas1</name>
</geneLocation>
<dbReference type="Proteomes" id="UP000516384">
    <property type="component" value="Plasmid pPlas1"/>
</dbReference>
<protein>
    <submittedName>
        <fullName evidence="1">Uncharacterized protein</fullName>
    </submittedName>
</protein>
<evidence type="ECO:0000313" key="1">
    <source>
        <dbReference type="EMBL" id="QNR70456.1"/>
    </source>
</evidence>
<accession>A0A7H0YH98</accession>
<dbReference type="AlphaFoldDB" id="A0A7H0YH98"/>
<dbReference type="EMBL" id="CP061173">
    <property type="protein sequence ID" value="QNR70456.1"/>
    <property type="molecule type" value="Genomic_DNA"/>
</dbReference>
<dbReference type="RefSeq" id="WP_190299763.1">
    <property type="nucleotide sequence ID" value="NZ_CP061173.1"/>
</dbReference>
<sequence>MNKAYGVIPIPEEYIPQLLDLPNEVTVRSIDLSPLTRTLSIIIESDEPIEGLTFEQLAVGSSFLYSDVRFVSTTTKKLKVGRHN</sequence>
<gene>
    <name evidence="1" type="ORF">IAQ67_28510</name>
</gene>